<evidence type="ECO:0000313" key="2">
    <source>
        <dbReference type="Proteomes" id="UP000039865"/>
    </source>
</evidence>
<dbReference type="AlphaFoldDB" id="A0A078AH35"/>
<dbReference type="EMBL" id="CCKQ01010083">
    <property type="protein sequence ID" value="CDW81590.1"/>
    <property type="molecule type" value="Genomic_DNA"/>
</dbReference>
<gene>
    <name evidence="1" type="primary">Contig14998.g15985</name>
    <name evidence="1" type="ORF">STYLEM_10611</name>
</gene>
<organism evidence="1 2">
    <name type="scientific">Stylonychia lemnae</name>
    <name type="common">Ciliate</name>
    <dbReference type="NCBI Taxonomy" id="5949"/>
    <lineage>
        <taxon>Eukaryota</taxon>
        <taxon>Sar</taxon>
        <taxon>Alveolata</taxon>
        <taxon>Ciliophora</taxon>
        <taxon>Intramacronucleata</taxon>
        <taxon>Spirotrichea</taxon>
        <taxon>Stichotrichia</taxon>
        <taxon>Sporadotrichida</taxon>
        <taxon>Oxytrichidae</taxon>
        <taxon>Stylonychinae</taxon>
        <taxon>Stylonychia</taxon>
    </lineage>
</organism>
<protein>
    <submittedName>
        <fullName evidence="1">Uncharacterized protein</fullName>
    </submittedName>
</protein>
<keyword evidence="2" id="KW-1185">Reference proteome</keyword>
<proteinExistence type="predicted"/>
<accession>A0A078AH35</accession>
<dbReference type="Proteomes" id="UP000039865">
    <property type="component" value="Unassembled WGS sequence"/>
</dbReference>
<sequence>MTYSGRLFKNYSLRIDLLEVTLLDLALEFEGSTDGWLVEFQQQPRSTDKDWQKQLVLRSTAIIMRLERATKQLKESLGIHLVVVLWNYEIQNGIFKQALVNQLELEFKRGDSKNFTNSPGIQWKDNWTKWKLNQGIPKPQKMRCKNPQPPMQCHLISASLQPIKKDLRQLKIPASLS</sequence>
<dbReference type="InParanoid" id="A0A078AH35"/>
<name>A0A078AH35_STYLE</name>
<reference evidence="1 2" key="1">
    <citation type="submission" date="2014-06" db="EMBL/GenBank/DDBJ databases">
        <authorList>
            <person name="Swart Estienne"/>
        </authorList>
    </citation>
    <scope>NUCLEOTIDE SEQUENCE [LARGE SCALE GENOMIC DNA]</scope>
    <source>
        <strain evidence="1 2">130c</strain>
    </source>
</reference>
<evidence type="ECO:0000313" key="1">
    <source>
        <dbReference type="EMBL" id="CDW81590.1"/>
    </source>
</evidence>